<gene>
    <name evidence="2" type="ORF">ALC56_12361</name>
</gene>
<name>A0A195F0K7_9HYME</name>
<dbReference type="AlphaFoldDB" id="A0A195F0K7"/>
<organism evidence="2 3">
    <name type="scientific">Trachymyrmex septentrionalis</name>
    <dbReference type="NCBI Taxonomy" id="34720"/>
    <lineage>
        <taxon>Eukaryota</taxon>
        <taxon>Metazoa</taxon>
        <taxon>Ecdysozoa</taxon>
        <taxon>Arthropoda</taxon>
        <taxon>Hexapoda</taxon>
        <taxon>Insecta</taxon>
        <taxon>Pterygota</taxon>
        <taxon>Neoptera</taxon>
        <taxon>Endopterygota</taxon>
        <taxon>Hymenoptera</taxon>
        <taxon>Apocrita</taxon>
        <taxon>Aculeata</taxon>
        <taxon>Formicoidea</taxon>
        <taxon>Formicidae</taxon>
        <taxon>Myrmicinae</taxon>
        <taxon>Trachymyrmex</taxon>
    </lineage>
</organism>
<evidence type="ECO:0000313" key="2">
    <source>
        <dbReference type="EMBL" id="KYN33649.1"/>
    </source>
</evidence>
<feature type="compositionally biased region" description="Acidic residues" evidence="1">
    <location>
        <begin position="46"/>
        <end position="93"/>
    </location>
</feature>
<reference evidence="2 3" key="1">
    <citation type="submission" date="2016-03" db="EMBL/GenBank/DDBJ databases">
        <title>Trachymyrmex septentrionalis WGS genome.</title>
        <authorList>
            <person name="Nygaard S."/>
            <person name="Hu H."/>
            <person name="Boomsma J."/>
            <person name="Zhang G."/>
        </authorList>
    </citation>
    <scope>NUCLEOTIDE SEQUENCE [LARGE SCALE GENOMIC DNA]</scope>
    <source>
        <strain evidence="2">Tsep2-gDNA-1</strain>
        <tissue evidence="2">Whole body</tissue>
    </source>
</reference>
<protein>
    <submittedName>
        <fullName evidence="2">Uncharacterized protein</fullName>
    </submittedName>
</protein>
<feature type="compositionally biased region" description="Basic and acidic residues" evidence="1">
    <location>
        <begin position="123"/>
        <end position="134"/>
    </location>
</feature>
<sequence length="134" mass="15066">MYYDFYDDSILLHTPFLFLLSSVVDIPGTVDIQASSRDIEDGNNNNDDDDDDDDAEDYYDDDDDDDDDNDDDDANADADADADDGDEEDEDDSSACKRITLRGRTKTANPVILFQTRRRTAASRKESKRSTTSN</sequence>
<accession>A0A195F0K7</accession>
<proteinExistence type="predicted"/>
<evidence type="ECO:0000313" key="3">
    <source>
        <dbReference type="Proteomes" id="UP000078541"/>
    </source>
</evidence>
<keyword evidence="3" id="KW-1185">Reference proteome</keyword>
<dbReference type="EMBL" id="KQ981905">
    <property type="protein sequence ID" value="KYN33649.1"/>
    <property type="molecule type" value="Genomic_DNA"/>
</dbReference>
<feature type="region of interest" description="Disordered" evidence="1">
    <location>
        <begin position="33"/>
        <end position="134"/>
    </location>
</feature>
<evidence type="ECO:0000256" key="1">
    <source>
        <dbReference type="SAM" id="MobiDB-lite"/>
    </source>
</evidence>
<dbReference type="Proteomes" id="UP000078541">
    <property type="component" value="Unassembled WGS sequence"/>
</dbReference>